<dbReference type="Proteomes" id="UP001163266">
    <property type="component" value="Chromosome"/>
</dbReference>
<keyword evidence="2" id="KW-0472">Membrane</keyword>
<reference evidence="4" key="1">
    <citation type="submission" date="2022-10" db="EMBL/GenBank/DDBJ databases">
        <title>Complete genome sequence of Schlegelella aquatica LMG 23380.</title>
        <authorList>
            <person name="Musilova J."/>
            <person name="Kourilova X."/>
            <person name="Bezdicek M."/>
            <person name="Hermankova K."/>
            <person name="Obruca S."/>
            <person name="Sedlar K."/>
        </authorList>
    </citation>
    <scope>NUCLEOTIDE SEQUENCE</scope>
    <source>
        <strain evidence="4">LMG 23380</strain>
    </source>
</reference>
<dbReference type="Pfam" id="PF00535">
    <property type="entry name" value="Glycos_transf_2"/>
    <property type="match status" value="1"/>
</dbReference>
<evidence type="ECO:0000313" key="4">
    <source>
        <dbReference type="EMBL" id="UZD55816.1"/>
    </source>
</evidence>
<dbReference type="RefSeq" id="WP_264893570.1">
    <property type="nucleotide sequence ID" value="NZ_CP110257.1"/>
</dbReference>
<dbReference type="Gene3D" id="3.90.550.10">
    <property type="entry name" value="Spore Coat Polysaccharide Biosynthesis Protein SpsA, Chain A"/>
    <property type="match status" value="1"/>
</dbReference>
<evidence type="ECO:0000313" key="5">
    <source>
        <dbReference type="Proteomes" id="UP001163266"/>
    </source>
</evidence>
<feature type="region of interest" description="Disordered" evidence="1">
    <location>
        <begin position="1"/>
        <end position="47"/>
    </location>
</feature>
<dbReference type="InterPro" id="IPR050834">
    <property type="entry name" value="Glycosyltransf_2"/>
</dbReference>
<dbReference type="PANTHER" id="PTHR43685:SF3">
    <property type="entry name" value="SLR2126 PROTEIN"/>
    <property type="match status" value="1"/>
</dbReference>
<keyword evidence="5" id="KW-1185">Reference proteome</keyword>
<evidence type="ECO:0000259" key="3">
    <source>
        <dbReference type="Pfam" id="PF00535"/>
    </source>
</evidence>
<dbReference type="InterPro" id="IPR029044">
    <property type="entry name" value="Nucleotide-diphossugar_trans"/>
</dbReference>
<evidence type="ECO:0000256" key="1">
    <source>
        <dbReference type="SAM" id="MobiDB-lite"/>
    </source>
</evidence>
<dbReference type="InterPro" id="IPR001173">
    <property type="entry name" value="Glyco_trans_2-like"/>
</dbReference>
<feature type="transmembrane region" description="Helical" evidence="2">
    <location>
        <begin position="356"/>
        <end position="375"/>
    </location>
</feature>
<dbReference type="PANTHER" id="PTHR43685">
    <property type="entry name" value="GLYCOSYLTRANSFERASE"/>
    <property type="match status" value="1"/>
</dbReference>
<accession>A0ABY6MUY0</accession>
<sequence>MSRQATVMDRPPADDLRQPADEPLARTREQQAPAPGKGPEAEQRRRPHVEHGGLAGRRAALAVVKVSVVIPTCGRPQLLLRCLNALVEQSLSPDDYEIVVVDDGHHDETETLVARVAEQTQGRPVVRYLRPEGTRGPAAARNRGWRAARAELIAFTDDDTIPDRDWLRYGLFAMQTGERPAIWGRTVVPTPPVPTDHEKNTRGLEAARFITANCFVRKAALDAVGGFDERYRKAWREDADLYFALMERYGEIDQVSAAVVVHPVREAPWGVSLKQQSNVYYDALLYKKYPRLYRERIRPVPPLRYYAIVGSTFLGVVCAVFGEWAWAGAAWAASAVLIGSFAWQRLRDTSRAPRHVAEMIVTSAAIPFLSIYWRVRGAFHFRTPFV</sequence>
<organism evidence="4 5">
    <name type="scientific">Caldimonas aquatica</name>
    <dbReference type="NCBI Taxonomy" id="376175"/>
    <lineage>
        <taxon>Bacteria</taxon>
        <taxon>Pseudomonadati</taxon>
        <taxon>Pseudomonadota</taxon>
        <taxon>Betaproteobacteria</taxon>
        <taxon>Burkholderiales</taxon>
        <taxon>Sphaerotilaceae</taxon>
        <taxon>Caldimonas</taxon>
    </lineage>
</organism>
<feature type="domain" description="Glycosyltransferase 2-like" evidence="3">
    <location>
        <begin position="67"/>
        <end position="194"/>
    </location>
</feature>
<protein>
    <submittedName>
        <fullName evidence="4">Glycosyltransferase family 2 protein</fullName>
    </submittedName>
</protein>
<keyword evidence="2" id="KW-1133">Transmembrane helix</keyword>
<dbReference type="SUPFAM" id="SSF53448">
    <property type="entry name" value="Nucleotide-diphospho-sugar transferases"/>
    <property type="match status" value="1"/>
</dbReference>
<feature type="transmembrane region" description="Helical" evidence="2">
    <location>
        <begin position="328"/>
        <end position="344"/>
    </location>
</feature>
<feature type="transmembrane region" description="Helical" evidence="2">
    <location>
        <begin position="303"/>
        <end position="322"/>
    </location>
</feature>
<evidence type="ECO:0000256" key="2">
    <source>
        <dbReference type="SAM" id="Phobius"/>
    </source>
</evidence>
<name>A0ABY6MUY0_9BURK</name>
<gene>
    <name evidence="4" type="ORF">OMP39_04340</name>
</gene>
<feature type="compositionally biased region" description="Basic and acidic residues" evidence="1">
    <location>
        <begin position="11"/>
        <end position="29"/>
    </location>
</feature>
<proteinExistence type="predicted"/>
<dbReference type="CDD" id="cd00761">
    <property type="entry name" value="Glyco_tranf_GTA_type"/>
    <property type="match status" value="1"/>
</dbReference>
<dbReference type="EMBL" id="CP110257">
    <property type="protein sequence ID" value="UZD55816.1"/>
    <property type="molecule type" value="Genomic_DNA"/>
</dbReference>
<keyword evidence="2" id="KW-0812">Transmembrane</keyword>